<dbReference type="VEuPathDB" id="FungiDB:PGTG_04571"/>
<sequence length="57" mass="6618">MESPQSQAHKRNYANLEDEPEGNRINDLLWRFKNLHAALTDPEIDDSFTSFLEDAKV</sequence>
<evidence type="ECO:0000313" key="2">
    <source>
        <dbReference type="Proteomes" id="UP000008783"/>
    </source>
</evidence>
<dbReference type="Proteomes" id="UP000008783">
    <property type="component" value="Unassembled WGS sequence"/>
</dbReference>
<dbReference type="OrthoDB" id="10318258at2759"/>
<evidence type="ECO:0000313" key="1">
    <source>
        <dbReference type="EMBL" id="EFP78615.2"/>
    </source>
</evidence>
<dbReference type="InParanoid" id="E3K2P6"/>
<name>E3K2P6_PUCGT</name>
<reference key="1">
    <citation type="submission" date="2007-01" db="EMBL/GenBank/DDBJ databases">
        <title>The Genome Sequence of Puccinia graminis f. sp. tritici Strain CRL 75-36-700-3.</title>
        <authorList>
            <consortium name="The Broad Institute Genome Sequencing Platform"/>
            <person name="Birren B."/>
            <person name="Lander E."/>
            <person name="Galagan J."/>
            <person name="Nusbaum C."/>
            <person name="Devon K."/>
            <person name="Cuomo C."/>
            <person name="Jaffe D."/>
            <person name="Butler J."/>
            <person name="Alvarez P."/>
            <person name="Gnerre S."/>
            <person name="Grabherr M."/>
            <person name="Mauceli E."/>
            <person name="Brockman W."/>
            <person name="Young S."/>
            <person name="LaButti K."/>
            <person name="Sykes S."/>
            <person name="DeCaprio D."/>
            <person name="Crawford M."/>
            <person name="Koehrsen M."/>
            <person name="Engels R."/>
            <person name="Montgomery P."/>
            <person name="Pearson M."/>
            <person name="Howarth C."/>
            <person name="Larson L."/>
            <person name="White J."/>
            <person name="Zeng Q."/>
            <person name="Kodira C."/>
            <person name="Yandava C."/>
            <person name="Alvarado L."/>
            <person name="O'Leary S."/>
            <person name="Szabo L."/>
            <person name="Dean R."/>
            <person name="Schein J."/>
        </authorList>
    </citation>
    <scope>NUCLEOTIDE SEQUENCE</scope>
    <source>
        <strain>CRL 75-36-700-3</strain>
    </source>
</reference>
<keyword evidence="2" id="KW-1185">Reference proteome</keyword>
<reference evidence="2" key="2">
    <citation type="journal article" date="2011" name="Proc. Natl. Acad. Sci. U.S.A.">
        <title>Obligate biotrophy features unraveled by the genomic analysis of rust fungi.</title>
        <authorList>
            <person name="Duplessis S."/>
            <person name="Cuomo C.A."/>
            <person name="Lin Y.-C."/>
            <person name="Aerts A."/>
            <person name="Tisserant E."/>
            <person name="Veneault-Fourrey C."/>
            <person name="Joly D.L."/>
            <person name="Hacquard S."/>
            <person name="Amselem J."/>
            <person name="Cantarel B.L."/>
            <person name="Chiu R."/>
            <person name="Coutinho P.M."/>
            <person name="Feau N."/>
            <person name="Field M."/>
            <person name="Frey P."/>
            <person name="Gelhaye E."/>
            <person name="Goldberg J."/>
            <person name="Grabherr M.G."/>
            <person name="Kodira C.D."/>
            <person name="Kohler A."/>
            <person name="Kuees U."/>
            <person name="Lindquist E.A."/>
            <person name="Lucas S.M."/>
            <person name="Mago R."/>
            <person name="Mauceli E."/>
            <person name="Morin E."/>
            <person name="Murat C."/>
            <person name="Pangilinan J.L."/>
            <person name="Park R."/>
            <person name="Pearson M."/>
            <person name="Quesneville H."/>
            <person name="Rouhier N."/>
            <person name="Sakthikumar S."/>
            <person name="Salamov A.A."/>
            <person name="Schmutz J."/>
            <person name="Selles B."/>
            <person name="Shapiro H."/>
            <person name="Tanguay P."/>
            <person name="Tuskan G.A."/>
            <person name="Henrissat B."/>
            <person name="Van de Peer Y."/>
            <person name="Rouze P."/>
            <person name="Ellis J.G."/>
            <person name="Dodds P.N."/>
            <person name="Schein J.E."/>
            <person name="Zhong S."/>
            <person name="Hamelin R.C."/>
            <person name="Grigoriev I.V."/>
            <person name="Szabo L.J."/>
            <person name="Martin F."/>
        </authorList>
    </citation>
    <scope>NUCLEOTIDE SEQUENCE [LARGE SCALE GENOMIC DNA]</scope>
    <source>
        <strain evidence="2">CRL 75-36-700-3 / race SCCL</strain>
    </source>
</reference>
<dbReference type="GeneID" id="10536467"/>
<dbReference type="EMBL" id="DS178270">
    <property type="protein sequence ID" value="EFP78615.2"/>
    <property type="molecule type" value="Genomic_DNA"/>
</dbReference>
<organism evidence="1 2">
    <name type="scientific">Puccinia graminis f. sp. tritici (strain CRL 75-36-700-3 / race SCCL)</name>
    <name type="common">Black stem rust fungus</name>
    <dbReference type="NCBI Taxonomy" id="418459"/>
    <lineage>
        <taxon>Eukaryota</taxon>
        <taxon>Fungi</taxon>
        <taxon>Dikarya</taxon>
        <taxon>Basidiomycota</taxon>
        <taxon>Pucciniomycotina</taxon>
        <taxon>Pucciniomycetes</taxon>
        <taxon>Pucciniales</taxon>
        <taxon>Pucciniaceae</taxon>
        <taxon>Puccinia</taxon>
    </lineage>
</organism>
<accession>E3K2P6</accession>
<gene>
    <name evidence="1" type="ORF">PGTG_04571</name>
</gene>
<proteinExistence type="predicted"/>
<dbReference type="HOGENOM" id="CLU_2997517_0_0_1"/>
<dbReference type="AlphaFoldDB" id="E3K2P6"/>
<protein>
    <submittedName>
        <fullName evidence="1">Uncharacterized protein</fullName>
    </submittedName>
</protein>
<dbReference type="KEGG" id="pgr:PGTG_04571"/>
<dbReference type="RefSeq" id="XP_003323034.2">
    <property type="nucleotide sequence ID" value="XM_003322986.2"/>
</dbReference>